<comment type="catalytic activity">
    <reaction evidence="1">
        <text>[E2 ubiquitin-conjugating enzyme]-S-ubiquitinyl-L-cysteine + [acceptor protein]-L-lysine = [E2 ubiquitin-conjugating enzyme]-L-cysteine + [acceptor protein]-N(6)-ubiquitinyl-L-lysine.</text>
        <dbReference type="EC" id="2.3.2.31"/>
    </reaction>
</comment>
<keyword evidence="6" id="KW-0863">Zinc-finger</keyword>
<dbReference type="SMART" id="SM00647">
    <property type="entry name" value="IBR"/>
    <property type="match status" value="2"/>
</dbReference>
<keyword evidence="3" id="KW-0808">Transferase</keyword>
<evidence type="ECO:0000256" key="5">
    <source>
        <dbReference type="ARBA" id="ARBA00022737"/>
    </source>
</evidence>
<dbReference type="Gene3D" id="1.20.120.1750">
    <property type="match status" value="1"/>
</dbReference>
<accession>A0A7S3YUH6</accession>
<dbReference type="EMBL" id="HBIV01019219">
    <property type="protein sequence ID" value="CAE0662292.1"/>
    <property type="molecule type" value="Transcribed_RNA"/>
</dbReference>
<evidence type="ECO:0000256" key="8">
    <source>
        <dbReference type="ARBA" id="ARBA00022833"/>
    </source>
</evidence>
<keyword evidence="7" id="KW-0833">Ubl conjugation pathway</keyword>
<name>A0A7S3YUH6_9EUKA</name>
<evidence type="ECO:0000256" key="4">
    <source>
        <dbReference type="ARBA" id="ARBA00022723"/>
    </source>
</evidence>
<gene>
    <name evidence="11" type="ORF">LGLO00237_LOCUS13890</name>
</gene>
<feature type="region of interest" description="Disordered" evidence="9">
    <location>
        <begin position="1"/>
        <end position="43"/>
    </location>
</feature>
<dbReference type="InterPro" id="IPR044066">
    <property type="entry name" value="TRIAD_supradom"/>
</dbReference>
<feature type="compositionally biased region" description="Acidic residues" evidence="9">
    <location>
        <begin position="1"/>
        <end position="29"/>
    </location>
</feature>
<protein>
    <recommendedName>
        <fullName evidence="2">RBR-type E3 ubiquitin transferase</fullName>
        <ecNumber evidence="2">2.3.2.31</ecNumber>
    </recommendedName>
</protein>
<evidence type="ECO:0000259" key="10">
    <source>
        <dbReference type="PROSITE" id="PS51873"/>
    </source>
</evidence>
<organism evidence="11">
    <name type="scientific">Lotharella globosa</name>
    <dbReference type="NCBI Taxonomy" id="91324"/>
    <lineage>
        <taxon>Eukaryota</taxon>
        <taxon>Sar</taxon>
        <taxon>Rhizaria</taxon>
        <taxon>Cercozoa</taxon>
        <taxon>Chlorarachniophyceae</taxon>
        <taxon>Lotharella</taxon>
    </lineage>
</organism>
<dbReference type="PROSITE" id="PS51873">
    <property type="entry name" value="TRIAD"/>
    <property type="match status" value="1"/>
</dbReference>
<dbReference type="GO" id="GO:0061630">
    <property type="term" value="F:ubiquitin protein ligase activity"/>
    <property type="evidence" value="ECO:0007669"/>
    <property type="project" value="UniProtKB-EC"/>
</dbReference>
<evidence type="ECO:0000313" key="11">
    <source>
        <dbReference type="EMBL" id="CAE0662292.1"/>
    </source>
</evidence>
<proteinExistence type="predicted"/>
<evidence type="ECO:0000256" key="3">
    <source>
        <dbReference type="ARBA" id="ARBA00022679"/>
    </source>
</evidence>
<dbReference type="InterPro" id="IPR031127">
    <property type="entry name" value="E3_UB_ligase_RBR"/>
</dbReference>
<evidence type="ECO:0000256" key="6">
    <source>
        <dbReference type="ARBA" id="ARBA00022771"/>
    </source>
</evidence>
<evidence type="ECO:0000256" key="1">
    <source>
        <dbReference type="ARBA" id="ARBA00001798"/>
    </source>
</evidence>
<evidence type="ECO:0000256" key="2">
    <source>
        <dbReference type="ARBA" id="ARBA00012251"/>
    </source>
</evidence>
<dbReference type="PANTHER" id="PTHR11685">
    <property type="entry name" value="RBR FAMILY RING FINGER AND IBR DOMAIN-CONTAINING"/>
    <property type="match status" value="1"/>
</dbReference>
<dbReference type="Pfam" id="PF22191">
    <property type="entry name" value="IBR_1"/>
    <property type="match status" value="1"/>
</dbReference>
<dbReference type="SUPFAM" id="SSF57850">
    <property type="entry name" value="RING/U-box"/>
    <property type="match status" value="1"/>
</dbReference>
<evidence type="ECO:0000256" key="7">
    <source>
        <dbReference type="ARBA" id="ARBA00022786"/>
    </source>
</evidence>
<feature type="domain" description="RING-type" evidence="10">
    <location>
        <begin position="199"/>
        <end position="441"/>
    </location>
</feature>
<keyword evidence="8" id="KW-0862">Zinc</keyword>
<keyword evidence="4" id="KW-0479">Metal-binding</keyword>
<dbReference type="EC" id="2.3.2.31" evidence="2"/>
<dbReference type="GO" id="GO:0008270">
    <property type="term" value="F:zinc ion binding"/>
    <property type="evidence" value="ECO:0007669"/>
    <property type="project" value="UniProtKB-KW"/>
</dbReference>
<evidence type="ECO:0000256" key="9">
    <source>
        <dbReference type="SAM" id="MobiDB-lite"/>
    </source>
</evidence>
<keyword evidence="5" id="KW-0677">Repeat</keyword>
<dbReference type="AlphaFoldDB" id="A0A7S3YUH6"/>
<sequence>MADEGDDFGEFNMDDWEDDDENEEEEEKTEEDKKEQQEVPNQGFVQLSAGGAGVCASLIAEKERLVDSCSSFLPKLSKGQCEILLRGFKWSMADLMLECKSKTNAQISEEYGLSIPGEAPPPGKVTCMSYVALNQPDRKANEKMRKSKVFKIVKSKMAEGESDQAIIRYLQGKRYGVRDILKAIQLAKSSVVQDENLKSSSKCDRCKGVFNASGGGLLACGHFRCADHFQQYLDNQVKDGVACLVSKCNKLVCTKAHVHSWKEGCFCEEKIPREMFERFLSQELKSKYQEFCLKSFTDNSKNAGVTKCPNVTCSRWWKKVNDNKGNGCITNTTIVCDCSTKFCGLCGLREHDPLPCKNALDWQKRGSEDTQTRIWRELNTATCPNPQCGVTIERYVTNEDHCLHMICSQCKFHWCWACRKRFKVGGADADHENYYKCRYLQEGSVGEEVKKRERVLRESQMYKFYKERMKDCDEGVQQLQLLTTQLKETIAIEGKEEEFQFLIDGIDELITATLRKKILNPVAFYSAHDGKKKLFEFQLKYMNEHYEKLLAMLTTQPTKQKIDVNKIKLDQQAMLRQAMQTKDQALIQQILNRAREQIAKAKAVMRPLSYYKEREEDIVKATRSVSEFFFKLFQKVRDGDLVTILGSPDPKNNSWFCSNCQRSNTFGESVCECAWTAVKK</sequence>
<dbReference type="Pfam" id="PF01485">
    <property type="entry name" value="IBR"/>
    <property type="match status" value="1"/>
</dbReference>
<dbReference type="GO" id="GO:0016567">
    <property type="term" value="P:protein ubiquitination"/>
    <property type="evidence" value="ECO:0007669"/>
    <property type="project" value="InterPro"/>
</dbReference>
<reference evidence="11" key="1">
    <citation type="submission" date="2021-01" db="EMBL/GenBank/DDBJ databases">
        <authorList>
            <person name="Corre E."/>
            <person name="Pelletier E."/>
            <person name="Niang G."/>
            <person name="Scheremetjew M."/>
            <person name="Finn R."/>
            <person name="Kale V."/>
            <person name="Holt S."/>
            <person name="Cochrane G."/>
            <person name="Meng A."/>
            <person name="Brown T."/>
            <person name="Cohen L."/>
        </authorList>
    </citation>
    <scope>NUCLEOTIDE SEQUENCE</scope>
    <source>
        <strain evidence="11">CCCM811</strain>
    </source>
</reference>
<dbReference type="InterPro" id="IPR002867">
    <property type="entry name" value="IBR_dom"/>
</dbReference>